<dbReference type="RefSeq" id="WP_106226446.1">
    <property type="nucleotide sequence ID" value="NZ_PVTV01000011.1"/>
</dbReference>
<accession>A0A2T0XJI7</accession>
<evidence type="ECO:0000313" key="2">
    <source>
        <dbReference type="EMBL" id="PRY99103.1"/>
    </source>
</evidence>
<protein>
    <recommendedName>
        <fullName evidence="4">DUF192 domain-containing protein</fullName>
    </recommendedName>
</protein>
<dbReference type="OrthoDB" id="5526466at2"/>
<keyword evidence="3" id="KW-1185">Reference proteome</keyword>
<dbReference type="Proteomes" id="UP000238308">
    <property type="component" value="Unassembled WGS sequence"/>
</dbReference>
<evidence type="ECO:0000256" key="1">
    <source>
        <dbReference type="SAM" id="SignalP"/>
    </source>
</evidence>
<name>A0A2T0XJI7_9BURK</name>
<feature type="chain" id="PRO_5015394676" description="DUF192 domain-containing protein" evidence="1">
    <location>
        <begin position="36"/>
        <end position="154"/>
    </location>
</feature>
<dbReference type="EMBL" id="PVTV01000011">
    <property type="protein sequence ID" value="PRY99103.1"/>
    <property type="molecule type" value="Genomic_DNA"/>
</dbReference>
<evidence type="ECO:0008006" key="4">
    <source>
        <dbReference type="Google" id="ProtNLM"/>
    </source>
</evidence>
<reference evidence="2 3" key="1">
    <citation type="submission" date="2018-03" db="EMBL/GenBank/DDBJ databases">
        <title>Genomic Encyclopedia of Type Strains, Phase III (KMG-III): the genomes of soil and plant-associated and newly described type strains.</title>
        <authorList>
            <person name="Whitman W."/>
        </authorList>
    </citation>
    <scope>NUCLEOTIDE SEQUENCE [LARGE SCALE GENOMIC DNA]</scope>
    <source>
        <strain evidence="2 3">MWH-P2sevCIIIb</strain>
    </source>
</reference>
<dbReference type="PANTHER" id="PTHR37953">
    <property type="entry name" value="UPF0127 PROTEIN MJ1496"/>
    <property type="match status" value="1"/>
</dbReference>
<dbReference type="InterPro" id="IPR038695">
    <property type="entry name" value="Saro_0823-like_sf"/>
</dbReference>
<dbReference type="AlphaFoldDB" id="A0A2T0XJI7"/>
<keyword evidence="1" id="KW-0732">Signal</keyword>
<dbReference type="Gene3D" id="2.60.120.1140">
    <property type="entry name" value="Protein of unknown function DUF192"/>
    <property type="match status" value="1"/>
</dbReference>
<proteinExistence type="predicted"/>
<sequence>MFFERKLTKLGSLAQLSALALCLTLLLTETQSASAQTLPVKRLTAGMHVITAEIAATDAARTKGLMFRDSLEPNHGMVFVFEQANVQCFWMKNTKIALSIAFIKANGVITNIAEMAPMTETSHCSTEPVLYTLEMEEGWFAKHGVSAGKSIGGL</sequence>
<organism evidence="2 3">
    <name type="scientific">Jezberella montanilacus</name>
    <dbReference type="NCBI Taxonomy" id="323426"/>
    <lineage>
        <taxon>Bacteria</taxon>
        <taxon>Pseudomonadati</taxon>
        <taxon>Pseudomonadota</taxon>
        <taxon>Betaproteobacteria</taxon>
        <taxon>Burkholderiales</taxon>
        <taxon>Alcaligenaceae</taxon>
        <taxon>Jezberella</taxon>
    </lineage>
</organism>
<dbReference type="PANTHER" id="PTHR37953:SF1">
    <property type="entry name" value="UPF0127 PROTEIN MJ1496"/>
    <property type="match status" value="1"/>
</dbReference>
<feature type="signal peptide" evidence="1">
    <location>
        <begin position="1"/>
        <end position="35"/>
    </location>
</feature>
<dbReference type="Pfam" id="PF02643">
    <property type="entry name" value="DUF192"/>
    <property type="match status" value="1"/>
</dbReference>
<dbReference type="InterPro" id="IPR003795">
    <property type="entry name" value="DUF192"/>
</dbReference>
<evidence type="ECO:0000313" key="3">
    <source>
        <dbReference type="Proteomes" id="UP000238308"/>
    </source>
</evidence>
<comment type="caution">
    <text evidence="2">The sequence shown here is derived from an EMBL/GenBank/DDBJ whole genome shotgun (WGS) entry which is preliminary data.</text>
</comment>
<gene>
    <name evidence="2" type="ORF">BCM14_0542</name>
</gene>